<dbReference type="Pfam" id="PF01370">
    <property type="entry name" value="Epimerase"/>
    <property type="match status" value="1"/>
</dbReference>
<dbReference type="SUPFAM" id="SSF51735">
    <property type="entry name" value="NAD(P)-binding Rossmann-fold domains"/>
    <property type="match status" value="1"/>
</dbReference>
<feature type="domain" description="NAD-dependent epimerase/dehydratase" evidence="3">
    <location>
        <begin position="13"/>
        <end position="171"/>
    </location>
</feature>
<dbReference type="InterPro" id="IPR020904">
    <property type="entry name" value="Sc_DH/Rdtase_CS"/>
</dbReference>
<reference evidence="4 5" key="2">
    <citation type="submission" date="2020-08" db="EMBL/GenBank/DDBJ databases">
        <authorList>
            <person name="Partida-Martinez L."/>
            <person name="Huntemann M."/>
            <person name="Clum A."/>
            <person name="Wang J."/>
            <person name="Palaniappan K."/>
            <person name="Ritter S."/>
            <person name="Chen I.-M."/>
            <person name="Stamatis D."/>
            <person name="Reddy T."/>
            <person name="O'Malley R."/>
            <person name="Daum C."/>
            <person name="Shapiro N."/>
            <person name="Ivanova N."/>
            <person name="Kyrpides N."/>
            <person name="Woyke T."/>
        </authorList>
    </citation>
    <scope>NUCLEOTIDE SEQUENCE [LARGE SCALE GENOMIC DNA]</scope>
    <source>
        <strain evidence="4 5">AS2.23</strain>
    </source>
</reference>
<evidence type="ECO:0000313" key="4">
    <source>
        <dbReference type="EMBL" id="MBB2900101.1"/>
    </source>
</evidence>
<dbReference type="AlphaFoldDB" id="A0A7W4TKS1"/>
<dbReference type="RefSeq" id="WP_183390496.1">
    <property type="nucleotide sequence ID" value="NZ_JACHVY010000001.1"/>
</dbReference>
<keyword evidence="2" id="KW-0119">Carbohydrate metabolism</keyword>
<reference evidence="4 5" key="1">
    <citation type="submission" date="2020-08" db="EMBL/GenBank/DDBJ databases">
        <title>The Agave Microbiome: Exploring the role of microbial communities in plant adaptations to desert environments.</title>
        <authorList>
            <person name="Partida-Martinez L.P."/>
        </authorList>
    </citation>
    <scope>NUCLEOTIDE SEQUENCE [LARGE SCALE GENOMIC DNA]</scope>
    <source>
        <strain evidence="4 5">AS2.23</strain>
    </source>
</reference>
<evidence type="ECO:0000256" key="2">
    <source>
        <dbReference type="ARBA" id="ARBA00023277"/>
    </source>
</evidence>
<evidence type="ECO:0000256" key="1">
    <source>
        <dbReference type="ARBA" id="ARBA00022857"/>
    </source>
</evidence>
<accession>A0A7W4TKS1</accession>
<dbReference type="InterPro" id="IPR036291">
    <property type="entry name" value="NAD(P)-bd_dom_sf"/>
</dbReference>
<dbReference type="PROSITE" id="PS00061">
    <property type="entry name" value="ADH_SHORT"/>
    <property type="match status" value="1"/>
</dbReference>
<sequence>MPPSVPPTASRTVLLTGAAGRVAGRLLPGLQDYDLRLLDRSVPSAPAGAEVVEGELTDRDLLARAVTGVDTVVHLAGDPRPDATWDDLRGPNVDGFAALLGAAREQGVRRVVYASSVHAMGRYEALGRVPIDPAWAPAPCCPYGATKAFDEAVAGVFSHRWGLSTIGLRLGATVPEPAQRSQLRGWLGPADLRQLVVRAVETTTPTGVYPGVSGAPGSHWDLTSAARDLDYHPRLDSGRYAATVEDDGTDVTTCPHP</sequence>
<comment type="caution">
    <text evidence="4">The sequence shown here is derived from an EMBL/GenBank/DDBJ whole genome shotgun (WGS) entry which is preliminary data.</text>
</comment>
<dbReference type="InterPro" id="IPR001509">
    <property type="entry name" value="Epimerase_deHydtase"/>
</dbReference>
<dbReference type="EMBL" id="JACHVY010000001">
    <property type="protein sequence ID" value="MBB2900101.1"/>
    <property type="molecule type" value="Genomic_DNA"/>
</dbReference>
<gene>
    <name evidence="4" type="ORF">FHR75_000889</name>
</gene>
<dbReference type="Proteomes" id="UP000533269">
    <property type="component" value="Unassembled WGS sequence"/>
</dbReference>
<organism evidence="4 5">
    <name type="scientific">Kineococcus radiotolerans</name>
    <dbReference type="NCBI Taxonomy" id="131568"/>
    <lineage>
        <taxon>Bacteria</taxon>
        <taxon>Bacillati</taxon>
        <taxon>Actinomycetota</taxon>
        <taxon>Actinomycetes</taxon>
        <taxon>Kineosporiales</taxon>
        <taxon>Kineosporiaceae</taxon>
        <taxon>Kineococcus</taxon>
    </lineage>
</organism>
<protein>
    <submittedName>
        <fullName evidence="4">Nucleoside-diphosphate-sugar epimerase</fullName>
    </submittedName>
</protein>
<evidence type="ECO:0000259" key="3">
    <source>
        <dbReference type="Pfam" id="PF01370"/>
    </source>
</evidence>
<dbReference type="PANTHER" id="PTHR43103">
    <property type="entry name" value="NUCLEOSIDE-DIPHOSPHATE-SUGAR EPIMERASE"/>
    <property type="match status" value="1"/>
</dbReference>
<proteinExistence type="predicted"/>
<name>A0A7W4TKS1_KINRA</name>
<evidence type="ECO:0000313" key="5">
    <source>
        <dbReference type="Proteomes" id="UP000533269"/>
    </source>
</evidence>
<dbReference type="Gene3D" id="3.40.50.720">
    <property type="entry name" value="NAD(P)-binding Rossmann-like Domain"/>
    <property type="match status" value="1"/>
</dbReference>
<dbReference type="PANTHER" id="PTHR43103:SF3">
    <property type="entry name" value="ADP-L-GLYCERO-D-MANNO-HEPTOSE-6-EPIMERASE"/>
    <property type="match status" value="1"/>
</dbReference>
<keyword evidence="1" id="KW-0521">NADP</keyword>